<dbReference type="InterPro" id="IPR021416">
    <property type="entry name" value="DUF3048_N"/>
</dbReference>
<evidence type="ECO:0000259" key="2">
    <source>
        <dbReference type="Pfam" id="PF11258"/>
    </source>
</evidence>
<sequence length="360" mass="37114">MPVAPIRASSRRHAVLLSGALVLALAACSGGPTAPEPETVSQHADVAVAKAAAPAPVVPPRWPLTGQSADAVVERPALAVKIENPKEVRPQTGLDQADVVWEQVVEGGITRFVAVYHSQVPEEIGPIRSVRPMDPAIAAPLRGIVAFSGGQQAFVRELGAAGLQLMSQDGGAAGFYRKKGVAPAPHNVYATPQTFWDAADADHAASPPAQFTFARTAERASAVLAGTPANELEVRMSGYSRPRWTFDTASGTWLRSEGDTPATARSGARLAAANVVALEVRLVDSGTKDPAGNPVPETVLVGSGEGVVVSQGRSLAVTWSKTSTDAVLTLAAPDGSPVALAPGVTWVELVPESSGTITVS</sequence>
<evidence type="ECO:0000259" key="3">
    <source>
        <dbReference type="Pfam" id="PF17479"/>
    </source>
</evidence>
<proteinExistence type="predicted"/>
<dbReference type="KEGG" id="cfi:Celf_0921"/>
<feature type="signal peptide" evidence="1">
    <location>
        <begin position="1"/>
        <end position="34"/>
    </location>
</feature>
<evidence type="ECO:0000313" key="5">
    <source>
        <dbReference type="Proteomes" id="UP000008460"/>
    </source>
</evidence>
<reference evidence="4 5" key="1">
    <citation type="submission" date="2011-04" db="EMBL/GenBank/DDBJ databases">
        <title>Complete sequence of Cellulomonas fimi ATCC 484.</title>
        <authorList>
            <consortium name="US DOE Joint Genome Institute"/>
            <person name="Lucas S."/>
            <person name="Han J."/>
            <person name="Lapidus A."/>
            <person name="Cheng J.-F."/>
            <person name="Goodwin L."/>
            <person name="Pitluck S."/>
            <person name="Peters L."/>
            <person name="Chertkov O."/>
            <person name="Detter J.C."/>
            <person name="Han C."/>
            <person name="Tapia R."/>
            <person name="Land M."/>
            <person name="Hauser L."/>
            <person name="Kyrpides N."/>
            <person name="Ivanova N."/>
            <person name="Ovchinnikova G."/>
            <person name="Pagani I."/>
            <person name="Mead D."/>
            <person name="Brumm P."/>
            <person name="Woyke T."/>
        </authorList>
    </citation>
    <scope>NUCLEOTIDE SEQUENCE [LARGE SCALE GENOMIC DNA]</scope>
    <source>
        <strain evidence="5">ATCC 484 / DSM 20113 / JCM 1341 / NBRC 15513 / NCIMB 8980 / NCTC 7547</strain>
    </source>
</reference>
<dbReference type="AlphaFoldDB" id="F4H187"/>
<organism evidence="4 5">
    <name type="scientific">Cellulomonas fimi (strain ATCC 484 / DSM 20113 / JCM 1341 / CCUG 24087 / LMG 16345 / NBRC 15513 / NCIMB 8980 / NCTC 7547 / NRS-133)</name>
    <dbReference type="NCBI Taxonomy" id="590998"/>
    <lineage>
        <taxon>Bacteria</taxon>
        <taxon>Bacillati</taxon>
        <taxon>Actinomycetota</taxon>
        <taxon>Actinomycetes</taxon>
        <taxon>Micrococcales</taxon>
        <taxon>Cellulomonadaceae</taxon>
        <taxon>Cellulomonas</taxon>
    </lineage>
</organism>
<feature type="domain" description="DUF3048" evidence="2">
    <location>
        <begin position="64"/>
        <end position="203"/>
    </location>
</feature>
<dbReference type="SUPFAM" id="SSF159774">
    <property type="entry name" value="YerB-like"/>
    <property type="match status" value="1"/>
</dbReference>
<feature type="chain" id="PRO_5039602260" description="DUF3048 domain-containing protein" evidence="1">
    <location>
        <begin position="35"/>
        <end position="360"/>
    </location>
</feature>
<dbReference type="HOGENOM" id="CLU_045984_0_0_11"/>
<gene>
    <name evidence="4" type="ordered locus">Celf_0921</name>
</gene>
<dbReference type="Gene3D" id="3.50.90.10">
    <property type="entry name" value="YerB-like"/>
    <property type="match status" value="1"/>
</dbReference>
<accession>F4H187</accession>
<dbReference type="EMBL" id="CP002666">
    <property type="protein sequence ID" value="AEE45058.1"/>
    <property type="molecule type" value="Genomic_DNA"/>
</dbReference>
<evidence type="ECO:0000256" key="1">
    <source>
        <dbReference type="SAM" id="SignalP"/>
    </source>
</evidence>
<evidence type="ECO:0008006" key="6">
    <source>
        <dbReference type="Google" id="ProtNLM"/>
    </source>
</evidence>
<dbReference type="Pfam" id="PF17479">
    <property type="entry name" value="DUF3048_C"/>
    <property type="match status" value="1"/>
</dbReference>
<name>F4H187_CELFA</name>
<dbReference type="RefSeq" id="WP_013770086.1">
    <property type="nucleotide sequence ID" value="NC_015514.1"/>
</dbReference>
<evidence type="ECO:0000313" key="4">
    <source>
        <dbReference type="EMBL" id="AEE45058.1"/>
    </source>
</evidence>
<dbReference type="InterPro" id="IPR023158">
    <property type="entry name" value="YerB-like_sf"/>
</dbReference>
<dbReference type="InterPro" id="IPR035328">
    <property type="entry name" value="DUF3048_C"/>
</dbReference>
<feature type="domain" description="DUF3048" evidence="3">
    <location>
        <begin position="233"/>
        <end position="347"/>
    </location>
</feature>
<keyword evidence="1" id="KW-0732">Signal</keyword>
<dbReference type="Pfam" id="PF11258">
    <property type="entry name" value="DUF3048"/>
    <property type="match status" value="1"/>
</dbReference>
<keyword evidence="5" id="KW-1185">Reference proteome</keyword>
<protein>
    <recommendedName>
        <fullName evidence="6">DUF3048 domain-containing protein</fullName>
    </recommendedName>
</protein>
<dbReference type="eggNOG" id="COG1470">
    <property type="taxonomic scope" value="Bacteria"/>
</dbReference>
<dbReference type="Proteomes" id="UP000008460">
    <property type="component" value="Chromosome"/>
</dbReference>
<dbReference type="PROSITE" id="PS51257">
    <property type="entry name" value="PROKAR_LIPOPROTEIN"/>
    <property type="match status" value="1"/>
</dbReference>
<dbReference type="STRING" id="590998.Celf_0921"/>